<sequence>MNLLNKLIEQAKNPDGIVGSFMLRIMNTAHTEMNKWALGNTKIGEASIVLDVGCGGGKTMQLLSNINKKGKIYGIDYSEQAVKDSIRANKIDVASGKVNIQQASVIDIPFPENFFDIITAFQTHYFWSDLETSIKEVFRVLKEDGCFLITAELYKINYHMKSYKTKEEIEQLLKNTGFAVVRINENANKKWICIKGIKGK</sequence>
<keyword evidence="3" id="KW-0489">Methyltransferase</keyword>
<dbReference type="PANTHER" id="PTHR44068:SF1">
    <property type="entry name" value="HYPOTHETICAL LOC100005854"/>
    <property type="match status" value="1"/>
</dbReference>
<evidence type="ECO:0000259" key="2">
    <source>
        <dbReference type="Pfam" id="PF08241"/>
    </source>
</evidence>
<dbReference type="RefSeq" id="WP_065411790.1">
    <property type="nucleotide sequence ID" value="NZ_MAYT01000029.1"/>
</dbReference>
<dbReference type="PANTHER" id="PTHR44068">
    <property type="entry name" value="ZGC:194242"/>
    <property type="match status" value="1"/>
</dbReference>
<protein>
    <submittedName>
        <fullName evidence="3">SAM-dependent methyltransferase</fullName>
    </submittedName>
</protein>
<organism evidence="3 4">
    <name type="scientific">Pseudobacillus wudalianchiensis</name>
    <dbReference type="NCBI Taxonomy" id="1743143"/>
    <lineage>
        <taxon>Bacteria</taxon>
        <taxon>Bacillati</taxon>
        <taxon>Bacillota</taxon>
        <taxon>Bacilli</taxon>
        <taxon>Bacillales</taxon>
        <taxon>Bacillaceae</taxon>
        <taxon>Pseudobacillus</taxon>
    </lineage>
</organism>
<evidence type="ECO:0000313" key="4">
    <source>
        <dbReference type="Proteomes" id="UP000092578"/>
    </source>
</evidence>
<dbReference type="GO" id="GO:0032259">
    <property type="term" value="P:methylation"/>
    <property type="evidence" value="ECO:0007669"/>
    <property type="project" value="UniProtKB-KW"/>
</dbReference>
<dbReference type="EMBL" id="MAYT01000029">
    <property type="protein sequence ID" value="OCA82917.1"/>
    <property type="molecule type" value="Genomic_DNA"/>
</dbReference>
<name>A0A1B9AGI9_9BACI</name>
<dbReference type="InterPro" id="IPR029063">
    <property type="entry name" value="SAM-dependent_MTases_sf"/>
</dbReference>
<dbReference type="AlphaFoldDB" id="A0A1B9AGI9"/>
<dbReference type="CDD" id="cd02440">
    <property type="entry name" value="AdoMet_MTases"/>
    <property type="match status" value="1"/>
</dbReference>
<dbReference type="GO" id="GO:0003838">
    <property type="term" value="F:sterol 24-C-methyltransferase activity"/>
    <property type="evidence" value="ECO:0007669"/>
    <property type="project" value="TreeGrafter"/>
</dbReference>
<dbReference type="InterPro" id="IPR013216">
    <property type="entry name" value="Methyltransf_11"/>
</dbReference>
<dbReference type="Proteomes" id="UP000092578">
    <property type="component" value="Unassembled WGS sequence"/>
</dbReference>
<comment type="caution">
    <text evidence="3">The sequence shown here is derived from an EMBL/GenBank/DDBJ whole genome shotgun (WGS) entry which is preliminary data.</text>
</comment>
<dbReference type="InterPro" id="IPR050447">
    <property type="entry name" value="Erg6_SMT_methyltransf"/>
</dbReference>
<accession>A0A1B9AGI9</accession>
<feature type="domain" description="Methyltransferase type 11" evidence="2">
    <location>
        <begin position="50"/>
        <end position="149"/>
    </location>
</feature>
<proteinExistence type="predicted"/>
<evidence type="ECO:0000313" key="3">
    <source>
        <dbReference type="EMBL" id="OCA82917.1"/>
    </source>
</evidence>
<reference evidence="4" key="1">
    <citation type="submission" date="2016-05" db="EMBL/GenBank/DDBJ databases">
        <authorList>
            <person name="Liu B."/>
            <person name="Wang J."/>
            <person name="Zhu Y."/>
            <person name="Liu G."/>
            <person name="Chen Q."/>
            <person name="Chen Z."/>
            <person name="Lan J."/>
            <person name="Che J."/>
            <person name="Ge C."/>
            <person name="Shi H."/>
            <person name="Pan Z."/>
            <person name="Liu X."/>
        </authorList>
    </citation>
    <scope>NUCLEOTIDE SEQUENCE [LARGE SCALE GENOMIC DNA]</scope>
    <source>
        <strain evidence="4">FJAT-27215</strain>
    </source>
</reference>
<gene>
    <name evidence="3" type="ORF">A8F95_14430</name>
</gene>
<dbReference type="SUPFAM" id="SSF53335">
    <property type="entry name" value="S-adenosyl-L-methionine-dependent methyltransferases"/>
    <property type="match status" value="1"/>
</dbReference>
<evidence type="ECO:0000256" key="1">
    <source>
        <dbReference type="ARBA" id="ARBA00022679"/>
    </source>
</evidence>
<dbReference type="GO" id="GO:0016126">
    <property type="term" value="P:sterol biosynthetic process"/>
    <property type="evidence" value="ECO:0007669"/>
    <property type="project" value="TreeGrafter"/>
</dbReference>
<dbReference type="Pfam" id="PF08241">
    <property type="entry name" value="Methyltransf_11"/>
    <property type="match status" value="1"/>
</dbReference>
<keyword evidence="4" id="KW-1185">Reference proteome</keyword>
<dbReference type="Gene3D" id="3.40.50.150">
    <property type="entry name" value="Vaccinia Virus protein VP39"/>
    <property type="match status" value="1"/>
</dbReference>
<keyword evidence="1 3" id="KW-0808">Transferase</keyword>